<dbReference type="EC" id="2.7.1.237" evidence="6"/>
<evidence type="ECO:0000313" key="8">
    <source>
        <dbReference type="Proteomes" id="UP001596445"/>
    </source>
</evidence>
<feature type="binding site" evidence="6">
    <location>
        <position position="44"/>
    </location>
    <ligand>
        <name>GTP</name>
        <dbReference type="ChEBI" id="CHEBI:37565"/>
    </ligand>
</feature>
<dbReference type="AlphaFoldDB" id="A0ABD5W2E7"/>
<keyword evidence="3 6" id="KW-0418">Kinase</keyword>
<dbReference type="GO" id="GO:0005525">
    <property type="term" value="F:GTP binding"/>
    <property type="evidence" value="ECO:0007669"/>
    <property type="project" value="UniProtKB-UniRule"/>
</dbReference>
<evidence type="ECO:0000256" key="2">
    <source>
        <dbReference type="ARBA" id="ARBA00022741"/>
    </source>
</evidence>
<evidence type="ECO:0000256" key="3">
    <source>
        <dbReference type="ARBA" id="ARBA00022777"/>
    </source>
</evidence>
<keyword evidence="2 6" id="KW-0547">Nucleotide-binding</keyword>
<keyword evidence="8" id="KW-1185">Reference proteome</keyword>
<dbReference type="GO" id="GO:0016301">
    <property type="term" value="F:kinase activity"/>
    <property type="evidence" value="ECO:0007669"/>
    <property type="project" value="UniProtKB-UniRule"/>
</dbReference>
<comment type="caution">
    <text evidence="7">The sequence shown here is derived from an EMBL/GenBank/DDBJ whole genome shotgun (WGS) entry which is preliminary data.</text>
</comment>
<dbReference type="RefSeq" id="WP_267162529.1">
    <property type="nucleotide sequence ID" value="NZ_CP112972.1"/>
</dbReference>
<reference evidence="7 8" key="1">
    <citation type="journal article" date="2019" name="Int. J. Syst. Evol. Microbiol.">
        <title>The Global Catalogue of Microorganisms (GCM) 10K type strain sequencing project: providing services to taxonomists for standard genome sequencing and annotation.</title>
        <authorList>
            <consortium name="The Broad Institute Genomics Platform"/>
            <consortium name="The Broad Institute Genome Sequencing Center for Infectious Disease"/>
            <person name="Wu L."/>
            <person name="Ma J."/>
        </authorList>
    </citation>
    <scope>NUCLEOTIDE SEQUENCE [LARGE SCALE GENOMIC DNA]</scope>
    <source>
        <strain evidence="7 8">JCM 30072</strain>
    </source>
</reference>
<keyword evidence="4 6" id="KW-0173">Coenzyme A biosynthesis</keyword>
<accession>A0ABD5W2E7</accession>
<comment type="catalytic activity">
    <reaction evidence="6">
        <text>3'-dephospho-CoA + GTP = GDP + CoA + H(+)</text>
        <dbReference type="Rhea" id="RHEA:61156"/>
        <dbReference type="ChEBI" id="CHEBI:15378"/>
        <dbReference type="ChEBI" id="CHEBI:37565"/>
        <dbReference type="ChEBI" id="CHEBI:57287"/>
        <dbReference type="ChEBI" id="CHEBI:57328"/>
        <dbReference type="ChEBI" id="CHEBI:58189"/>
        <dbReference type="EC" id="2.7.1.237"/>
    </reaction>
</comment>
<organism evidence="7 8">
    <name type="scientific">Halovenus salina</name>
    <dbReference type="NCBI Taxonomy" id="1510225"/>
    <lineage>
        <taxon>Archaea</taxon>
        <taxon>Methanobacteriati</taxon>
        <taxon>Methanobacteriota</taxon>
        <taxon>Stenosarchaea group</taxon>
        <taxon>Halobacteria</taxon>
        <taxon>Halobacteriales</taxon>
        <taxon>Haloarculaceae</taxon>
        <taxon>Halovenus</taxon>
    </lineage>
</organism>
<feature type="binding site" evidence="6">
    <location>
        <position position="122"/>
    </location>
    <ligand>
        <name>GTP</name>
        <dbReference type="ChEBI" id="CHEBI:37565"/>
    </ligand>
</feature>
<sequence>MTDVVLELPESLRSELKEPLGSIYTDGDALLEAAGEPIISVGDVVTYHLIEAGYTPAVALVDERTERNQVAPEISQRVENERFDREISVHNPAATVTAELVDTLSAAMSRSESTLIEVDGEEDLAALPAVMLAPAGASIVYGQPGEGMVLGTVDEDLKLGVRNIISQMDGDTERFFDQIRESH</sequence>
<name>A0ABD5W2E7_9EURY</name>
<dbReference type="PANTHER" id="PTHR40732:SF1">
    <property type="entry name" value="GTP-DEPENDENT DEPHOSPHO-COA KINASE"/>
    <property type="match status" value="1"/>
</dbReference>
<evidence type="ECO:0000313" key="7">
    <source>
        <dbReference type="EMBL" id="MFC7059731.1"/>
    </source>
</evidence>
<dbReference type="PANTHER" id="PTHR40732">
    <property type="entry name" value="UPF0218 PROTEIN TK1697"/>
    <property type="match status" value="1"/>
</dbReference>
<dbReference type="Pfam" id="PF04019">
    <property type="entry name" value="DUF359"/>
    <property type="match status" value="1"/>
</dbReference>
<dbReference type="InterPro" id="IPR007164">
    <property type="entry name" value="GTP-dep_dephospho-CoA_kin"/>
</dbReference>
<comment type="pathway">
    <text evidence="6">Cofactor biosynthesis; coenzyme A biosynthesis.</text>
</comment>
<evidence type="ECO:0000256" key="4">
    <source>
        <dbReference type="ARBA" id="ARBA00022993"/>
    </source>
</evidence>
<comment type="function">
    <text evidence="6">Catalyzes the GTP-dependent phosphorylation of the 3'-hydroxyl group of dephosphocoenzyme A to form coenzyme A (CoA).</text>
</comment>
<dbReference type="PIRSF" id="PIRSF006533">
    <property type="entry name" value="UCP006533"/>
    <property type="match status" value="1"/>
</dbReference>
<comment type="caution">
    <text evidence="6">Lacks conserved residue(s) required for the propagation of feature annotation.</text>
</comment>
<comment type="similarity">
    <text evidence="6">Belongs to the GTP-dependent DPCK family.</text>
</comment>
<gene>
    <name evidence="7" type="ORF">ACFQQG_17995</name>
</gene>
<dbReference type="GeneID" id="76631932"/>
<dbReference type="HAMAP" id="MF_00590">
    <property type="entry name" value="Dephospho_CoA_kinase_GTP_dep"/>
    <property type="match status" value="1"/>
</dbReference>
<dbReference type="GO" id="GO:0015937">
    <property type="term" value="P:coenzyme A biosynthetic process"/>
    <property type="evidence" value="ECO:0007669"/>
    <property type="project" value="UniProtKB-UniRule"/>
</dbReference>
<dbReference type="EMBL" id="JBHSZI010000001">
    <property type="protein sequence ID" value="MFC7059731.1"/>
    <property type="molecule type" value="Genomic_DNA"/>
</dbReference>
<proteinExistence type="inferred from homology"/>
<keyword evidence="1 6" id="KW-0808">Transferase</keyword>
<feature type="binding site" evidence="6">
    <location>
        <position position="43"/>
    </location>
    <ligand>
        <name>GTP</name>
        <dbReference type="ChEBI" id="CHEBI:37565"/>
    </ligand>
</feature>
<protein>
    <recommendedName>
        <fullName evidence="6">GTP-dependent dephospho-CoA kinase</fullName>
        <ecNumber evidence="6">2.7.1.237</ecNumber>
    </recommendedName>
    <alternativeName>
        <fullName evidence="6">Dephospho-coenzyme A kinase</fullName>
        <shortName evidence="6">DPCK</shortName>
    </alternativeName>
</protein>
<keyword evidence="5 6" id="KW-0342">GTP-binding</keyword>
<evidence type="ECO:0000256" key="6">
    <source>
        <dbReference type="HAMAP-Rule" id="MF_00590"/>
    </source>
</evidence>
<feature type="binding site" evidence="6">
    <location>
        <position position="62"/>
    </location>
    <ligand>
        <name>GTP</name>
        <dbReference type="ChEBI" id="CHEBI:37565"/>
    </ligand>
</feature>
<feature type="binding site" evidence="6">
    <location>
        <position position="45"/>
    </location>
    <ligand>
        <name>GTP</name>
        <dbReference type="ChEBI" id="CHEBI:37565"/>
    </ligand>
</feature>
<dbReference type="Proteomes" id="UP001596445">
    <property type="component" value="Unassembled WGS sequence"/>
</dbReference>
<evidence type="ECO:0000256" key="1">
    <source>
        <dbReference type="ARBA" id="ARBA00022679"/>
    </source>
</evidence>
<evidence type="ECO:0000256" key="5">
    <source>
        <dbReference type="ARBA" id="ARBA00023134"/>
    </source>
</evidence>